<proteinExistence type="predicted"/>
<protein>
    <submittedName>
        <fullName evidence="2">Uncharacterized protein</fullName>
    </submittedName>
</protein>
<feature type="compositionally biased region" description="Acidic residues" evidence="1">
    <location>
        <begin position="144"/>
        <end position="156"/>
    </location>
</feature>
<feature type="compositionally biased region" description="Acidic residues" evidence="1">
    <location>
        <begin position="53"/>
        <end position="64"/>
    </location>
</feature>
<organism evidence="2 3">
    <name type="scientific">Ophiocordyceps polyrhachis-furcata BCC 54312</name>
    <dbReference type="NCBI Taxonomy" id="1330021"/>
    <lineage>
        <taxon>Eukaryota</taxon>
        <taxon>Fungi</taxon>
        <taxon>Dikarya</taxon>
        <taxon>Ascomycota</taxon>
        <taxon>Pezizomycotina</taxon>
        <taxon>Sordariomycetes</taxon>
        <taxon>Hypocreomycetidae</taxon>
        <taxon>Hypocreales</taxon>
        <taxon>Ophiocordycipitaceae</taxon>
        <taxon>Ophiocordyceps</taxon>
    </lineage>
</organism>
<feature type="compositionally biased region" description="Basic and acidic residues" evidence="1">
    <location>
        <begin position="618"/>
        <end position="631"/>
    </location>
</feature>
<dbReference type="STRING" id="1330021.A0A367LEW0"/>
<feature type="compositionally biased region" description="Basic and acidic residues" evidence="1">
    <location>
        <begin position="165"/>
        <end position="180"/>
    </location>
</feature>
<feature type="compositionally biased region" description="Low complexity" evidence="1">
    <location>
        <begin position="503"/>
        <end position="522"/>
    </location>
</feature>
<dbReference type="OrthoDB" id="76224at2759"/>
<dbReference type="AlphaFoldDB" id="A0A367LEW0"/>
<keyword evidence="3" id="KW-1185">Reference proteome</keyword>
<feature type="compositionally biased region" description="Basic residues" evidence="1">
    <location>
        <begin position="415"/>
        <end position="424"/>
    </location>
</feature>
<evidence type="ECO:0000313" key="2">
    <source>
        <dbReference type="EMBL" id="RCI12951.1"/>
    </source>
</evidence>
<gene>
    <name evidence="2" type="ORF">L249_0102</name>
</gene>
<dbReference type="EMBL" id="LKCN02000007">
    <property type="protein sequence ID" value="RCI12951.1"/>
    <property type="molecule type" value="Genomic_DNA"/>
</dbReference>
<accession>A0A367LEW0</accession>
<dbReference type="InterPro" id="IPR013240">
    <property type="entry name" value="DNA-dir_RNA_pol1_su_RPA34"/>
</dbReference>
<reference evidence="2 3" key="1">
    <citation type="journal article" date="2015" name="BMC Genomics">
        <title>Insights from the genome of Ophiocordyceps polyrhachis-furcata to pathogenicity and host specificity in insect fungi.</title>
        <authorList>
            <person name="Wichadakul D."/>
            <person name="Kobmoo N."/>
            <person name="Ingsriswang S."/>
            <person name="Tangphatsornruang S."/>
            <person name="Chantasingh D."/>
            <person name="Luangsa-ard J.J."/>
            <person name="Eurwilaichitr L."/>
        </authorList>
    </citation>
    <scope>NUCLEOTIDE SEQUENCE [LARGE SCALE GENOMIC DNA]</scope>
    <source>
        <strain evidence="2 3">BCC 54312</strain>
    </source>
</reference>
<name>A0A367LEW0_9HYPO</name>
<feature type="compositionally biased region" description="Low complexity" evidence="1">
    <location>
        <begin position="199"/>
        <end position="208"/>
    </location>
</feature>
<feature type="region of interest" description="Disordered" evidence="1">
    <location>
        <begin position="353"/>
        <end position="631"/>
    </location>
</feature>
<feature type="compositionally biased region" description="Basic and acidic residues" evidence="1">
    <location>
        <begin position="114"/>
        <end position="126"/>
    </location>
</feature>
<dbReference type="Pfam" id="PF08208">
    <property type="entry name" value="RNA_polI_A34"/>
    <property type="match status" value="1"/>
</dbReference>
<feature type="compositionally biased region" description="Low complexity" evidence="1">
    <location>
        <begin position="542"/>
        <end position="557"/>
    </location>
</feature>
<feature type="region of interest" description="Disordered" evidence="1">
    <location>
        <begin position="1"/>
        <end position="217"/>
    </location>
</feature>
<dbReference type="Proteomes" id="UP000253664">
    <property type="component" value="Unassembled WGS sequence"/>
</dbReference>
<feature type="compositionally biased region" description="Basic and acidic residues" evidence="1">
    <location>
        <begin position="14"/>
        <end position="24"/>
    </location>
</feature>
<comment type="caution">
    <text evidence="2">The sequence shown here is derived from an EMBL/GenBank/DDBJ whole genome shotgun (WGS) entry which is preliminary data.</text>
</comment>
<evidence type="ECO:0000256" key="1">
    <source>
        <dbReference type="SAM" id="MobiDB-lite"/>
    </source>
</evidence>
<dbReference type="GO" id="GO:0006360">
    <property type="term" value="P:transcription by RNA polymerase I"/>
    <property type="evidence" value="ECO:0007669"/>
    <property type="project" value="InterPro"/>
</dbReference>
<sequence length="631" mass="67179">MAPKGSFKVGSLNKHIEDTKKGLSGDDQFNLRPGGRGLPASPKEAPKKTFWNNDDDDDDDDASSDDSSSSDGDESDIPAVAAPSTKPPAKDDEIADSDAGRRTSAQKATPAKNIKSDMENSDKSSDESSSDESESAVKATDLESSSESESDDDGDNSDAPSEVSTKSEAKAAEANERPNSGKETVVVEEPHVSDKTVPSSSSGEAADSASEHDELDREMADESIHIDDRQGASHVAPPNLIVPDFMLRQSNEGAHGEDVARICNQAQMEGKQFWTLRFHPKFPSRSFRTSRFRWILQSAESTMTPKSSIQILIPTVDGSQYQAGKFAQDCARIAQQPVEQVMQVRRITKLGGGDSALAAAGPEPKRSSVPQPKDLKASYQPSPIGNTGMDGEDCVMTDATPEPAAAAVQSGQVKSSKKKDKKKSRMVEASQEVAASRKGKRKHTTSEDDATAAAEQLIVESQEAESQSKRPKTGRSESLDLGSEPPSAAAKKETMVPPPSLPGPSSSMVTMPTVTDATTPTVLAKSGGKSAKKTNKTIEKTPLPSSSQSLPPKTVTPVPLPRQTHVPLPQRGLSSSARRESPVQAPRVPTVAASGRKSDKAKRRKGKESETQKAASNTDEKVATEERTETP</sequence>
<evidence type="ECO:0000313" key="3">
    <source>
        <dbReference type="Proteomes" id="UP000253664"/>
    </source>
</evidence>